<accession>A0AAD8QBZ6</accession>
<organism evidence="2 3">
    <name type="scientific">Lolium multiflorum</name>
    <name type="common">Italian ryegrass</name>
    <name type="synonym">Lolium perenne subsp. multiflorum</name>
    <dbReference type="NCBI Taxonomy" id="4521"/>
    <lineage>
        <taxon>Eukaryota</taxon>
        <taxon>Viridiplantae</taxon>
        <taxon>Streptophyta</taxon>
        <taxon>Embryophyta</taxon>
        <taxon>Tracheophyta</taxon>
        <taxon>Spermatophyta</taxon>
        <taxon>Magnoliopsida</taxon>
        <taxon>Liliopsida</taxon>
        <taxon>Poales</taxon>
        <taxon>Poaceae</taxon>
        <taxon>BOP clade</taxon>
        <taxon>Pooideae</taxon>
        <taxon>Poodae</taxon>
        <taxon>Poeae</taxon>
        <taxon>Poeae Chloroplast Group 2 (Poeae type)</taxon>
        <taxon>Loliodinae</taxon>
        <taxon>Loliinae</taxon>
        <taxon>Lolium</taxon>
    </lineage>
</organism>
<proteinExistence type="predicted"/>
<reference evidence="2" key="1">
    <citation type="submission" date="2023-07" db="EMBL/GenBank/DDBJ databases">
        <title>A chromosome-level genome assembly of Lolium multiflorum.</title>
        <authorList>
            <person name="Chen Y."/>
            <person name="Copetti D."/>
            <person name="Kolliker R."/>
            <person name="Studer B."/>
        </authorList>
    </citation>
    <scope>NUCLEOTIDE SEQUENCE</scope>
    <source>
        <strain evidence="2">02402/16</strain>
        <tissue evidence="2">Leaf</tissue>
    </source>
</reference>
<evidence type="ECO:0000313" key="3">
    <source>
        <dbReference type="Proteomes" id="UP001231189"/>
    </source>
</evidence>
<evidence type="ECO:0000259" key="1">
    <source>
        <dbReference type="Pfam" id="PF13966"/>
    </source>
</evidence>
<dbReference type="AlphaFoldDB" id="A0AAD8QBZ6"/>
<keyword evidence="3" id="KW-1185">Reference proteome</keyword>
<comment type="caution">
    <text evidence="2">The sequence shown here is derived from an EMBL/GenBank/DDBJ whole genome shotgun (WGS) entry which is preliminary data.</text>
</comment>
<gene>
    <name evidence="2" type="ORF">QYE76_048266</name>
</gene>
<dbReference type="InterPro" id="IPR026960">
    <property type="entry name" value="RVT-Znf"/>
</dbReference>
<dbReference type="Proteomes" id="UP001231189">
    <property type="component" value="Unassembled WGS sequence"/>
</dbReference>
<protein>
    <recommendedName>
        <fullName evidence="1">Reverse transcriptase zinc-binding domain-containing protein</fullName>
    </recommendedName>
</protein>
<name>A0AAD8QBZ6_LOLMU</name>
<dbReference type="EMBL" id="JAUUTY010000609">
    <property type="protein sequence ID" value="KAK1598498.1"/>
    <property type="molecule type" value="Genomic_DNA"/>
</dbReference>
<dbReference type="Pfam" id="PF13966">
    <property type="entry name" value="zf-RVT"/>
    <property type="match status" value="1"/>
</dbReference>
<evidence type="ECO:0000313" key="2">
    <source>
        <dbReference type="EMBL" id="KAK1598498.1"/>
    </source>
</evidence>
<sequence length="159" mass="17921">MALAVLKLVGPSTINHLKVGEGLLHHARVLHIASDLSVDASCNASRCGTPCGEGGVSYCDYADEFVWKWTADGEFRSKFAYRAFFHGTTALPGDAQVWISFAHVEFKFQAWFSLRRRCWMVGRWLRHRLSSHVMCPLCNVNDETSDHLVSTRQSEHRGP</sequence>
<feature type="domain" description="Reverse transcriptase zinc-binding" evidence="1">
    <location>
        <begin position="75"/>
        <end position="150"/>
    </location>
</feature>